<evidence type="ECO:0000313" key="3">
    <source>
        <dbReference type="Proteomes" id="UP000003706"/>
    </source>
</evidence>
<dbReference type="InterPro" id="IPR037914">
    <property type="entry name" value="SpoVT-AbrB_sf"/>
</dbReference>
<dbReference type="Pfam" id="PF04014">
    <property type="entry name" value="MazE_antitoxin"/>
    <property type="match status" value="1"/>
</dbReference>
<reference evidence="2 3" key="1">
    <citation type="submission" date="2011-09" db="EMBL/GenBank/DDBJ databases">
        <title>The draft genome of Methanotorris formicicus Mc-S-70.</title>
        <authorList>
            <consortium name="US DOE Joint Genome Institute (JGI-PGF)"/>
            <person name="Lucas S."/>
            <person name="Han J."/>
            <person name="Lapidus A."/>
            <person name="Cheng J.-F."/>
            <person name="Goodwin L."/>
            <person name="Pitluck S."/>
            <person name="Peters L."/>
            <person name="Land M.L."/>
            <person name="Hauser L."/>
            <person name="Sieprawska-Lupa M."/>
            <person name="Takai K."/>
            <person name="Miyazaki J."/>
            <person name="Whitman W."/>
            <person name="Woyke T.J."/>
        </authorList>
    </citation>
    <scope>NUCLEOTIDE SEQUENCE [LARGE SCALE GENOMIC DNA]</scope>
    <source>
        <strain evidence="2 3">Mc-S-70</strain>
    </source>
</reference>
<sequence>MNISVSFTQKIDKKGKITIPASIRKKFNLETEDLVEVEIKKVFKKEELEFSD</sequence>
<keyword evidence="3" id="KW-1185">Reference proteome</keyword>
<dbReference type="EMBL" id="AGJL01000009">
    <property type="protein sequence ID" value="EHP88264.1"/>
    <property type="molecule type" value="Genomic_DNA"/>
</dbReference>
<accession>H1KXG1</accession>
<evidence type="ECO:0000259" key="1">
    <source>
        <dbReference type="PROSITE" id="PS51740"/>
    </source>
</evidence>
<dbReference type="OrthoDB" id="377821at2157"/>
<evidence type="ECO:0000313" key="2">
    <source>
        <dbReference type="EMBL" id="EHP88264.1"/>
    </source>
</evidence>
<proteinExistence type="predicted"/>
<feature type="domain" description="SpoVT-AbrB" evidence="1">
    <location>
        <begin position="6"/>
        <end position="52"/>
    </location>
</feature>
<dbReference type="Proteomes" id="UP000003706">
    <property type="component" value="Unassembled WGS sequence"/>
</dbReference>
<dbReference type="STRING" id="647171.MetfoDRAFT_0484"/>
<dbReference type="GO" id="GO:0003677">
    <property type="term" value="F:DNA binding"/>
    <property type="evidence" value="ECO:0007669"/>
    <property type="project" value="InterPro"/>
</dbReference>
<dbReference type="AlphaFoldDB" id="H1KXG1"/>
<dbReference type="RefSeq" id="WP_007043928.1">
    <property type="nucleotide sequence ID" value="NZ_AGJL01000009.1"/>
</dbReference>
<comment type="caution">
    <text evidence="2">The sequence shown here is derived from an EMBL/GenBank/DDBJ whole genome shotgun (WGS) entry which is preliminary data.</text>
</comment>
<name>H1KXG1_9EURY</name>
<organism evidence="2 3">
    <name type="scientific">Methanotorris formicicus Mc-S-70</name>
    <dbReference type="NCBI Taxonomy" id="647171"/>
    <lineage>
        <taxon>Archaea</taxon>
        <taxon>Methanobacteriati</taxon>
        <taxon>Methanobacteriota</taxon>
        <taxon>Methanomada group</taxon>
        <taxon>Methanococci</taxon>
        <taxon>Methanococcales</taxon>
        <taxon>Methanocaldococcaceae</taxon>
        <taxon>Methanotorris</taxon>
    </lineage>
</organism>
<gene>
    <name evidence="2" type="ORF">MetfoDRAFT_0484</name>
</gene>
<dbReference type="NCBIfam" id="TIGR01439">
    <property type="entry name" value="lp_hng_hel_AbrB"/>
    <property type="match status" value="1"/>
</dbReference>
<dbReference type="SUPFAM" id="SSF89447">
    <property type="entry name" value="AbrB/MazE/MraZ-like"/>
    <property type="match status" value="1"/>
</dbReference>
<protein>
    <submittedName>
        <fullName evidence="2">Transcriptional regulator, AbrB family</fullName>
    </submittedName>
</protein>
<dbReference type="PROSITE" id="PS51740">
    <property type="entry name" value="SPOVT_ABRB"/>
    <property type="match status" value="1"/>
</dbReference>
<dbReference type="Gene3D" id="2.10.260.10">
    <property type="match status" value="1"/>
</dbReference>
<dbReference type="InterPro" id="IPR007159">
    <property type="entry name" value="SpoVT-AbrB_dom"/>
</dbReference>